<name>A0ACC6MJ86_MYCPF</name>
<comment type="caution">
    <text evidence="1">The sequence shown here is derived from an EMBL/GenBank/DDBJ whole genome shotgun (WGS) entry which is preliminary data.</text>
</comment>
<dbReference type="EMBL" id="JAOXLN010000016">
    <property type="protein sequence ID" value="MDZ5086967.1"/>
    <property type="molecule type" value="Genomic_DNA"/>
</dbReference>
<dbReference type="Proteomes" id="UP001289645">
    <property type="component" value="Unassembled WGS sequence"/>
</dbReference>
<proteinExistence type="predicted"/>
<accession>A0ACC6MJ86</accession>
<protein>
    <submittedName>
        <fullName evidence="1">Aldehyde dehydrogenase family protein</fullName>
    </submittedName>
</protein>
<evidence type="ECO:0000313" key="1">
    <source>
        <dbReference type="EMBL" id="MDZ5086967.1"/>
    </source>
</evidence>
<sequence>MTMIDSATADSTSASATRAVWGAFIDGAFVAAGDLSTFEVTEPATGAPLATVASADDALVHRAVESARAALPAWRALTGRQRGAYLKQVAERIRAHADELAALVSRENGKPKRDALANDVAFSSNCFEFFAGLGESLPGEIIDQGPIETRVIYEPYGVVAAILPFNWPPIHFAKKGAPALITGNTVVIKPGEQAPLTVLRLVEIANEVLPPGVLNAVAGLSAGAALAGHPGVERISFTGATATGRAVLQTAAQNLTYATMELGGKNALIVFPDADIDLAVTVAIEAMFYNQGEACTSTARILLHDDIYDRFVERFVAAACALVVGDGLDPRTDVGPMVDARHRDRVLGYLQTALDEGARIVGQGTVPTEGRYRDGYWVPPTVLVDVAPDSTAGQEEIFGPIALIMRYATIDEAVEIANGTDYGLTAAMITRDEAAAWHIAQRLEAGMIFVNNYMRRSFLGSPFGGQKGSGFGRENAAETLHEFVRSKSVRFRSGRAEVPVWPPRG</sequence>
<gene>
    <name evidence="1" type="ORF">OHX15_16395</name>
</gene>
<keyword evidence="2" id="KW-1185">Reference proteome</keyword>
<organism evidence="1 2">
    <name type="scientific">Mycolicibacterium parafortuitum</name>
    <name type="common">Mycobacterium parafortuitum</name>
    <dbReference type="NCBI Taxonomy" id="39692"/>
    <lineage>
        <taxon>Bacteria</taxon>
        <taxon>Bacillati</taxon>
        <taxon>Actinomycetota</taxon>
        <taxon>Actinomycetes</taxon>
        <taxon>Mycobacteriales</taxon>
        <taxon>Mycobacteriaceae</taxon>
        <taxon>Mycolicibacterium</taxon>
    </lineage>
</organism>
<evidence type="ECO:0000313" key="2">
    <source>
        <dbReference type="Proteomes" id="UP001289645"/>
    </source>
</evidence>
<reference evidence="1 2" key="1">
    <citation type="journal article" date="2021" name="Chemosphere">
        <title>Bioballs carrying a syntrophic Rhodococcus and Mycolicibacterium consortium for simultaneous sorption and biodegradation of fuel oil in contaminated freshwater.</title>
        <authorList>
            <person name="Naloka K."/>
            <person name="Polrit D."/>
            <person name="Muangchinda C."/>
            <person name="Thoetkiattikul H."/>
            <person name="Pinyakong O."/>
        </authorList>
    </citation>
    <scope>NUCLEOTIDE SEQUENCE [LARGE SCALE GENOMIC DNA]</scope>
    <source>
        <strain evidence="1 2">J101</strain>
    </source>
</reference>